<keyword evidence="6" id="KW-1185">Reference proteome</keyword>
<dbReference type="EMBL" id="PSZG01000001">
    <property type="protein sequence ID" value="RKO78260.1"/>
    <property type="molecule type" value="Genomic_DNA"/>
</dbReference>
<dbReference type="RefSeq" id="WP_014701900.1">
    <property type="nucleotide sequence ID" value="NC_017845.1"/>
</dbReference>
<dbReference type="eggNOG" id="ENOG5031HW0">
    <property type="taxonomic scope" value="Bacteria"/>
</dbReference>
<dbReference type="AlphaFoldDB" id="A0A0H3IBR2"/>
<reference evidence="2" key="5">
    <citation type="submission" date="2024-05" db="EMBL/GenBank/DDBJ databases">
        <title>Identification of Pectobacterium versatile causing blackleg of potato from New York State with a whole genome sequencing approach.</title>
        <authorList>
            <person name="Ma X."/>
            <person name="Swingle B."/>
        </authorList>
    </citation>
    <scope>NUCLEOTIDE SEQUENCE</scope>
    <source>
        <strain evidence="2">NY1588A</strain>
    </source>
</reference>
<reference evidence="6" key="4">
    <citation type="submission" date="2023-07" db="EMBL/GenBank/DDBJ databases">
        <title>Identification of Pectobacterium versatile causing blackleg of potato from New York State with a whole genome sequencing approach.</title>
        <authorList>
            <person name="Ma X."/>
            <person name="Swingle B."/>
        </authorList>
    </citation>
    <scope>NUCLEOTIDE SEQUENCE [LARGE SCALE GENOMIC DNA]</scope>
    <source>
        <strain evidence="6">NY1588A</strain>
    </source>
</reference>
<reference evidence="1" key="2">
    <citation type="submission" date="2012-03" db="EMBL/GenBank/DDBJ databases">
        <authorList>
            <person name="Koskinen P."/>
            <person name="Laine P."/>
            <person name="Niemi O."/>
            <person name="Nykyri J."/>
            <person name="Harjunpaa H."/>
            <person name="Auvinen P."/>
            <person name="Paulin L."/>
            <person name="Pirhonen M."/>
            <person name="Palva T."/>
            <person name="Holm L."/>
        </authorList>
    </citation>
    <scope>NUCLEOTIDE SEQUENCE</scope>
    <source>
        <strain evidence="1">SCC3193</strain>
    </source>
</reference>
<name>A0A0H3IBR2_PECPM</name>
<evidence type="ECO:0000313" key="5">
    <source>
        <dbReference type="Proteomes" id="UP000269665"/>
    </source>
</evidence>
<dbReference type="KEGG" id="ppar:A8F97_19835"/>
<proteinExistence type="predicted"/>
<dbReference type="KEGG" id="pec:W5S_4474"/>
<evidence type="ECO:0000313" key="1">
    <source>
        <dbReference type="EMBL" id="AFI92520.1"/>
    </source>
</evidence>
<dbReference type="HOGENOM" id="CLU_1667723_0_0_6"/>
<dbReference type="PATRIC" id="fig|1166016.3.peg.4547"/>
<dbReference type="OrthoDB" id="6637514at2"/>
<dbReference type="EMBL" id="CP003415">
    <property type="protein sequence ID" value="AFI92520.1"/>
    <property type="molecule type" value="Genomic_DNA"/>
</dbReference>
<evidence type="ECO:0000313" key="6">
    <source>
        <dbReference type="Proteomes" id="UP001194579"/>
    </source>
</evidence>
<dbReference type="Proteomes" id="UP000008044">
    <property type="component" value="Chromosome"/>
</dbReference>
<accession>A0A0H3IBR2</accession>
<evidence type="ECO:0000313" key="2">
    <source>
        <dbReference type="EMBL" id="MBI0557108.1"/>
    </source>
</evidence>
<reference evidence="1 4" key="1">
    <citation type="journal article" date="2012" name="J. Bacteriol.">
        <title>Genome sequence of Pectobacterium sp. strain SCC3193.</title>
        <authorList>
            <person name="Koskinen J.P."/>
            <person name="Laine P."/>
            <person name="Niemi O."/>
            <person name="Nykyri J."/>
            <person name="Harjunpaa H."/>
            <person name="Auvinen P."/>
            <person name="Paulin L."/>
            <person name="Pirhonen M."/>
            <person name="Palva T."/>
            <person name="Holm L."/>
        </authorList>
    </citation>
    <scope>NUCLEOTIDE SEQUENCE [LARGE SCALE GENOMIC DNA]</scope>
    <source>
        <strain evidence="1 4">SCC3193</strain>
    </source>
</reference>
<reference evidence="3 5" key="3">
    <citation type="journal article" date="2018" name="BMC Genomics">
        <title>High genomic variability in the plant pathogenic bacterium Pectobacterium parmentieri deciphered from de novo assembled complete genomes.</title>
        <authorList>
            <person name="Zoledowska S."/>
            <person name="Motyka-Pomagruk A."/>
            <person name="Sledz W."/>
            <person name="Mengoni A."/>
            <person name="Lojkowska E."/>
        </authorList>
    </citation>
    <scope>NUCLEOTIDE SEQUENCE [LARGE SCALE GENOMIC DNA]</scope>
    <source>
        <strain evidence="3 5">IFB5626</strain>
    </source>
</reference>
<protein>
    <submittedName>
        <fullName evidence="1">Uncharacterized protein</fullName>
    </submittedName>
</protein>
<sequence length="158" mass="18574">MNSDAKINFNFDCSQLISFKFSDTDRNQLKGLELIENMGFNVLIDHNIKEVKKEYFRSNNDEFFIEFEDKEFVGDIEDWSDFDNPPERIIDFVNSILRLKELNGLRGVSIFISIFSELGKTSNCIIDISPEEMMKTLYFMSRSNFDVWVDNLTIHLID</sequence>
<dbReference type="Proteomes" id="UP000269665">
    <property type="component" value="Unassembled WGS sequence"/>
</dbReference>
<evidence type="ECO:0000313" key="4">
    <source>
        <dbReference type="Proteomes" id="UP000008044"/>
    </source>
</evidence>
<dbReference type="Proteomes" id="UP001194579">
    <property type="component" value="Unassembled WGS sequence"/>
</dbReference>
<evidence type="ECO:0000313" key="3">
    <source>
        <dbReference type="EMBL" id="RKO78260.1"/>
    </source>
</evidence>
<dbReference type="GeneID" id="45851713"/>
<gene>
    <name evidence="1" type="ordered locus">W5S_4474</name>
    <name evidence="3" type="ORF">C5E00_16510</name>
    <name evidence="2" type="ORF">F6Q06_21855</name>
</gene>
<organism evidence="1 4">
    <name type="scientific">Pectobacterium parmentieri</name>
    <dbReference type="NCBI Taxonomy" id="1905730"/>
    <lineage>
        <taxon>Bacteria</taxon>
        <taxon>Pseudomonadati</taxon>
        <taxon>Pseudomonadota</taxon>
        <taxon>Gammaproteobacteria</taxon>
        <taxon>Enterobacterales</taxon>
        <taxon>Pectobacteriaceae</taxon>
        <taxon>Pectobacterium</taxon>
    </lineage>
</organism>
<dbReference type="EMBL" id="WABS01000065">
    <property type="protein sequence ID" value="MBI0557108.1"/>
    <property type="molecule type" value="Genomic_DNA"/>
</dbReference>